<dbReference type="RefSeq" id="WP_095498969.1">
    <property type="nucleotide sequence ID" value="NZ_BSPO01000002.1"/>
</dbReference>
<comment type="function">
    <text evidence="10">Catalyzes the last two steps in the biosynthesis of 5-methylaminomethyl-2-thiouridine (mnm(5)s(2)U) at the wobble position (U34) in tRNA. Catalyzes the FAD-dependent demodification of cmnm(5)s(2)U34 to nm(5)s(2)U34, followed by the transfer of a methyl group from S-adenosyl-L-methionine to nm(5)s(2)U34, to form mnm(5)s(2)U34.</text>
</comment>
<dbReference type="Pfam" id="PF01266">
    <property type="entry name" value="DAO"/>
    <property type="match status" value="1"/>
</dbReference>
<sequence>MTIKATSILFRDGHTPVSTQFDDVYYSSDNGLAESRYVFLDPINLESRLAEHSRPFYVIAETGFGTGLNFLATWQAFEESGDNACQRLYFVSFEKYPLPKQLIAKAHSAFAELAPYSQQFLQQYPVLTPGVHRLIFNGGRVVLDLWIGDLNDTLSTLYCSSEGLVDSWYLDGFTPSKNPEMWSDVLFKNIARLSRSNANLATFTCAGVVRRGLQGIGFELSKSSGYGLKREKLFAQKANKSPLTPDPLYPRIAAQTGDNHIAIIGGGIASAMLAISLLEKGHKVTVFCKDQEAACGASGNNQGALYPLLNSADAPVSQWYVQAFQFALQRYRTVSVRTKFPMSECGVLVTGFNDKSRLKLERLSELTIDRGIAYPVDSETASELAGVDIGEQGWFYPRGAWLSPRLATQSCFEQLSANANFTIQYHQFAQELIETSDGWQIVLGERRQEFSTVVLANGAELLQFKQTAGLATTPVRGQVSHIPSKGLLSDLRCVLCADGYLTPAHRHHHCMGASHQRQFDSLDYSHQEQLGNLARMHNSYPNKPWLDDIDIKDKQARIGVRLSNRDHLPFVGACPDFKTFAQRAQDVSREAFFAPSYTNLYLLAAFGSRGLCSAPLAAELLASELAGEPLPASIEELALLHPNRYWSRRYNKGRPLPQTSSLIV</sequence>
<dbReference type="AlphaFoldDB" id="A0AA37TNF9"/>
<dbReference type="PANTHER" id="PTHR13847">
    <property type="entry name" value="SARCOSINE DEHYDROGENASE-RELATED"/>
    <property type="match status" value="1"/>
</dbReference>
<dbReference type="SUPFAM" id="SSF51905">
    <property type="entry name" value="FAD/NAD(P)-binding domain"/>
    <property type="match status" value="1"/>
</dbReference>
<keyword evidence="1 10" id="KW-0963">Cytoplasm</keyword>
<comment type="cofactor">
    <cofactor evidence="10">
        <name>FAD</name>
        <dbReference type="ChEBI" id="CHEBI:57692"/>
    </cofactor>
</comment>
<dbReference type="PANTHER" id="PTHR13847:SF283">
    <property type="entry name" value="TRNA 5-METHYLAMINOMETHYL-2-THIOURIDINE BIOSYNTHESIS BIFUNCTIONAL PROTEIN MNMC"/>
    <property type="match status" value="1"/>
</dbReference>
<keyword evidence="5 10" id="KW-0949">S-adenosyl-L-methionine</keyword>
<dbReference type="GO" id="GO:0004808">
    <property type="term" value="F:tRNA (5-methylaminomethyl-2-thiouridylate)(34)-methyltransferase activity"/>
    <property type="evidence" value="ECO:0007669"/>
    <property type="project" value="UniProtKB-EC"/>
</dbReference>
<dbReference type="GO" id="GO:0016645">
    <property type="term" value="F:oxidoreductase activity, acting on the CH-NH group of donors"/>
    <property type="evidence" value="ECO:0007669"/>
    <property type="project" value="InterPro"/>
</dbReference>
<evidence type="ECO:0000259" key="12">
    <source>
        <dbReference type="Pfam" id="PF05430"/>
    </source>
</evidence>
<keyword evidence="14" id="KW-1185">Reference proteome</keyword>
<evidence type="ECO:0000256" key="10">
    <source>
        <dbReference type="HAMAP-Rule" id="MF_01102"/>
    </source>
</evidence>
<keyword evidence="8 10" id="KW-0560">Oxidoreductase</keyword>
<protein>
    <recommendedName>
        <fullName evidence="10">tRNA 5-methylaminomethyl-2-thiouridine biosynthesis bifunctional protein MnmC</fullName>
        <shortName evidence="10">tRNA mnm(5)s(2)U biosynthesis bifunctional protein</shortName>
    </recommendedName>
    <domain>
        <recommendedName>
            <fullName evidence="10">tRNA (mnm(5)s(2)U34)-methyltransferase</fullName>
            <ecNumber evidence="10">2.1.1.61</ecNumber>
        </recommendedName>
    </domain>
    <domain>
        <recommendedName>
            <fullName evidence="10">FAD-dependent cmnm(5)s(2)U34 oxidoreductase</fullName>
            <ecNumber evidence="10">1.5.-.-</ecNumber>
        </recommendedName>
    </domain>
</protein>
<dbReference type="Gene3D" id="3.30.9.10">
    <property type="entry name" value="D-Amino Acid Oxidase, subunit A, domain 2"/>
    <property type="match status" value="1"/>
</dbReference>
<comment type="catalytic activity">
    <reaction evidence="10">
        <text>5-aminomethyl-2-thiouridine(34) in tRNA + S-adenosyl-L-methionine = 5-methylaminomethyl-2-thiouridine(34) in tRNA + S-adenosyl-L-homocysteine + H(+)</text>
        <dbReference type="Rhea" id="RHEA:19569"/>
        <dbReference type="Rhea" id="RHEA-COMP:10195"/>
        <dbReference type="Rhea" id="RHEA-COMP:10197"/>
        <dbReference type="ChEBI" id="CHEBI:15378"/>
        <dbReference type="ChEBI" id="CHEBI:57856"/>
        <dbReference type="ChEBI" id="CHEBI:59789"/>
        <dbReference type="ChEBI" id="CHEBI:74454"/>
        <dbReference type="ChEBI" id="CHEBI:74455"/>
        <dbReference type="EC" id="2.1.1.61"/>
    </reaction>
</comment>
<dbReference type="GO" id="GO:0050660">
    <property type="term" value="F:flavin adenine dinucleotide binding"/>
    <property type="evidence" value="ECO:0007669"/>
    <property type="project" value="UniProtKB-UniRule"/>
</dbReference>
<dbReference type="NCBIfam" id="NF002481">
    <property type="entry name" value="PRK01747.1-2"/>
    <property type="match status" value="1"/>
</dbReference>
<organism evidence="13 14">
    <name type="scientific">Paraferrimonas haliotis</name>
    <dbReference type="NCBI Taxonomy" id="2013866"/>
    <lineage>
        <taxon>Bacteria</taxon>
        <taxon>Pseudomonadati</taxon>
        <taxon>Pseudomonadota</taxon>
        <taxon>Gammaproteobacteria</taxon>
        <taxon>Alteromonadales</taxon>
        <taxon>Ferrimonadaceae</taxon>
        <taxon>Paraferrimonas</taxon>
    </lineage>
</organism>
<feature type="region of interest" description="tRNA (mnm(5)s(2)U34)-methyltransferase" evidence="10">
    <location>
        <begin position="1"/>
        <end position="238"/>
    </location>
</feature>
<accession>A0AA37TNF9</accession>
<dbReference type="GO" id="GO:0032259">
    <property type="term" value="P:methylation"/>
    <property type="evidence" value="ECO:0007669"/>
    <property type="project" value="UniProtKB-KW"/>
</dbReference>
<dbReference type="EC" id="1.5.-.-" evidence="10"/>
<dbReference type="NCBIfam" id="NF033855">
    <property type="entry name" value="tRNA_MNMC2"/>
    <property type="match status" value="1"/>
</dbReference>
<dbReference type="InterPro" id="IPR029063">
    <property type="entry name" value="SAM-dependent_MTases_sf"/>
</dbReference>
<keyword evidence="7 10" id="KW-0274">FAD</keyword>
<dbReference type="Gene3D" id="3.40.50.150">
    <property type="entry name" value="Vaccinia Virus protein VP39"/>
    <property type="match status" value="1"/>
</dbReference>
<comment type="similarity">
    <text evidence="10">In the N-terminal section; belongs to the methyltransferase superfamily. tRNA (mnm(5)s(2)U34)-methyltransferase family.</text>
</comment>
<dbReference type="InterPro" id="IPR006076">
    <property type="entry name" value="FAD-dep_OxRdtase"/>
</dbReference>
<dbReference type="GO" id="GO:0005737">
    <property type="term" value="C:cytoplasm"/>
    <property type="evidence" value="ECO:0007669"/>
    <property type="project" value="UniProtKB-SubCell"/>
</dbReference>
<evidence type="ECO:0000259" key="11">
    <source>
        <dbReference type="Pfam" id="PF01266"/>
    </source>
</evidence>
<evidence type="ECO:0000256" key="1">
    <source>
        <dbReference type="ARBA" id="ARBA00022490"/>
    </source>
</evidence>
<keyword evidence="2 10" id="KW-0489">Methyltransferase</keyword>
<dbReference type="InterPro" id="IPR008471">
    <property type="entry name" value="MnmC-like_methylTransf"/>
</dbReference>
<evidence type="ECO:0000313" key="13">
    <source>
        <dbReference type="EMBL" id="GLS82605.1"/>
    </source>
</evidence>
<keyword evidence="3 10" id="KW-0285">Flavoprotein</keyword>
<proteinExistence type="inferred from homology"/>
<dbReference type="Gene3D" id="3.50.50.60">
    <property type="entry name" value="FAD/NAD(P)-binding domain"/>
    <property type="match status" value="1"/>
</dbReference>
<name>A0AA37TNF9_9GAMM</name>
<evidence type="ECO:0000256" key="2">
    <source>
        <dbReference type="ARBA" id="ARBA00022603"/>
    </source>
</evidence>
<dbReference type="GO" id="GO:0002098">
    <property type="term" value="P:tRNA wobble uridine modification"/>
    <property type="evidence" value="ECO:0007669"/>
    <property type="project" value="TreeGrafter"/>
</dbReference>
<reference evidence="13 14" key="1">
    <citation type="journal article" date="2014" name="Int. J. Syst. Evol. Microbiol.">
        <title>Complete genome sequence of Corynebacterium casei LMG S-19264T (=DSM 44701T), isolated from a smear-ripened cheese.</title>
        <authorList>
            <consortium name="US DOE Joint Genome Institute (JGI-PGF)"/>
            <person name="Walter F."/>
            <person name="Albersmeier A."/>
            <person name="Kalinowski J."/>
            <person name="Ruckert C."/>
        </authorList>
    </citation>
    <scope>NUCLEOTIDE SEQUENCE [LARGE SCALE GENOMIC DNA]</scope>
    <source>
        <strain evidence="13 14">NBRC 112785</strain>
    </source>
</reference>
<dbReference type="InterPro" id="IPR023032">
    <property type="entry name" value="tRNA_MAMT_biosynth_bifunc_MnmC"/>
</dbReference>
<dbReference type="InterPro" id="IPR017610">
    <property type="entry name" value="tRNA_S-uridine_synth_MnmC_C"/>
</dbReference>
<dbReference type="HAMAP" id="MF_01102">
    <property type="entry name" value="MnmC"/>
    <property type="match status" value="1"/>
</dbReference>
<evidence type="ECO:0000256" key="7">
    <source>
        <dbReference type="ARBA" id="ARBA00022827"/>
    </source>
</evidence>
<dbReference type="NCBIfam" id="TIGR03197">
    <property type="entry name" value="MnmC_Cterm"/>
    <property type="match status" value="1"/>
</dbReference>
<comment type="caution">
    <text evidence="13">The sequence shown here is derived from an EMBL/GenBank/DDBJ whole genome shotgun (WGS) entry which is preliminary data.</text>
</comment>
<gene>
    <name evidence="10 13" type="primary">mnmC</name>
    <name evidence="13" type="ORF">GCM10007894_05820</name>
</gene>
<keyword evidence="4 10" id="KW-0808">Transferase</keyword>
<dbReference type="InterPro" id="IPR047785">
    <property type="entry name" value="tRNA_MNMC2"/>
</dbReference>
<feature type="domain" description="FAD dependent oxidoreductase" evidence="11">
    <location>
        <begin position="261"/>
        <end position="623"/>
    </location>
</feature>
<dbReference type="Pfam" id="PF05430">
    <property type="entry name" value="Methyltransf_30"/>
    <property type="match status" value="1"/>
</dbReference>
<evidence type="ECO:0000256" key="8">
    <source>
        <dbReference type="ARBA" id="ARBA00023002"/>
    </source>
</evidence>
<evidence type="ECO:0000256" key="6">
    <source>
        <dbReference type="ARBA" id="ARBA00022694"/>
    </source>
</evidence>
<evidence type="ECO:0000256" key="5">
    <source>
        <dbReference type="ARBA" id="ARBA00022691"/>
    </source>
</evidence>
<dbReference type="EC" id="2.1.1.61" evidence="10"/>
<evidence type="ECO:0000313" key="14">
    <source>
        <dbReference type="Proteomes" id="UP001157439"/>
    </source>
</evidence>
<evidence type="ECO:0000256" key="3">
    <source>
        <dbReference type="ARBA" id="ARBA00022630"/>
    </source>
</evidence>
<comment type="similarity">
    <text evidence="10">In the C-terminal section; belongs to the DAO family.</text>
</comment>
<feature type="domain" description="MnmC-like methyltransferase" evidence="12">
    <location>
        <begin position="112"/>
        <end position="237"/>
    </location>
</feature>
<dbReference type="InterPro" id="IPR036188">
    <property type="entry name" value="FAD/NAD-bd_sf"/>
</dbReference>
<keyword evidence="6 10" id="KW-0819">tRNA processing</keyword>
<keyword evidence="9 10" id="KW-0511">Multifunctional enzyme</keyword>
<dbReference type="Proteomes" id="UP001157439">
    <property type="component" value="Unassembled WGS sequence"/>
</dbReference>
<evidence type="ECO:0000256" key="4">
    <source>
        <dbReference type="ARBA" id="ARBA00022679"/>
    </source>
</evidence>
<evidence type="ECO:0000256" key="9">
    <source>
        <dbReference type="ARBA" id="ARBA00023268"/>
    </source>
</evidence>
<dbReference type="EMBL" id="BSPO01000002">
    <property type="protein sequence ID" value="GLS82605.1"/>
    <property type="molecule type" value="Genomic_DNA"/>
</dbReference>
<comment type="subcellular location">
    <subcellularLocation>
        <location evidence="10">Cytoplasm</location>
    </subcellularLocation>
</comment>
<feature type="region of interest" description="FAD-dependent cmnm(5)s(2)U34 oxidoreductase" evidence="10">
    <location>
        <begin position="264"/>
        <end position="664"/>
    </location>
</feature>